<organism evidence="1 2">
    <name type="scientific">Euroglyphus maynei</name>
    <name type="common">Mayne's house dust mite</name>
    <dbReference type="NCBI Taxonomy" id="6958"/>
    <lineage>
        <taxon>Eukaryota</taxon>
        <taxon>Metazoa</taxon>
        <taxon>Ecdysozoa</taxon>
        <taxon>Arthropoda</taxon>
        <taxon>Chelicerata</taxon>
        <taxon>Arachnida</taxon>
        <taxon>Acari</taxon>
        <taxon>Acariformes</taxon>
        <taxon>Sarcoptiformes</taxon>
        <taxon>Astigmata</taxon>
        <taxon>Psoroptidia</taxon>
        <taxon>Analgoidea</taxon>
        <taxon>Pyroglyphidae</taxon>
        <taxon>Pyroglyphinae</taxon>
        <taxon>Euroglyphus</taxon>
    </lineage>
</organism>
<dbReference type="EMBL" id="MUJZ01070876">
    <property type="protein sequence ID" value="OTF69377.1"/>
    <property type="molecule type" value="Genomic_DNA"/>
</dbReference>
<comment type="caution">
    <text evidence="1">The sequence shown here is derived from an EMBL/GenBank/DDBJ whole genome shotgun (WGS) entry which is preliminary data.</text>
</comment>
<evidence type="ECO:0000313" key="2">
    <source>
        <dbReference type="Proteomes" id="UP000194236"/>
    </source>
</evidence>
<keyword evidence="2" id="KW-1185">Reference proteome</keyword>
<reference evidence="1 2" key="1">
    <citation type="submission" date="2017-03" db="EMBL/GenBank/DDBJ databases">
        <title>Genome Survey of Euroglyphus maynei.</title>
        <authorList>
            <person name="Arlian L.G."/>
            <person name="Morgan M.S."/>
            <person name="Rider S.D."/>
        </authorList>
    </citation>
    <scope>NUCLEOTIDE SEQUENCE [LARGE SCALE GENOMIC DNA]</scope>
    <source>
        <strain evidence="1">Arlian Lab</strain>
        <tissue evidence="1">Whole body</tissue>
    </source>
</reference>
<dbReference type="Proteomes" id="UP000194236">
    <property type="component" value="Unassembled WGS sequence"/>
</dbReference>
<sequence>MPEPEIELPLYSKVAEGKTYFRYPYITLSNKREKKSKLWYAKKEVYEKRLAELEPQRSKNIFQRAFKGKEKEKLDEEAQKMIDE</sequence>
<gene>
    <name evidence="1" type="ORF">BLA29_014739</name>
</gene>
<protein>
    <submittedName>
        <fullName evidence="1">Uncharacterized protein</fullName>
    </submittedName>
</protein>
<proteinExistence type="predicted"/>
<feature type="non-terminal residue" evidence="1">
    <location>
        <position position="84"/>
    </location>
</feature>
<dbReference type="AlphaFoldDB" id="A0A1Y3AMX6"/>
<name>A0A1Y3AMX6_EURMA</name>
<accession>A0A1Y3AMX6</accession>
<evidence type="ECO:0000313" key="1">
    <source>
        <dbReference type="EMBL" id="OTF69377.1"/>
    </source>
</evidence>